<protein>
    <recommendedName>
        <fullName evidence="8">Transcription factor domain-containing protein</fullName>
    </recommendedName>
</protein>
<evidence type="ECO:0000313" key="7">
    <source>
        <dbReference type="Proteomes" id="UP000758603"/>
    </source>
</evidence>
<dbReference type="Proteomes" id="UP000758603">
    <property type="component" value="Unassembled WGS sequence"/>
</dbReference>
<dbReference type="GO" id="GO:0000976">
    <property type="term" value="F:transcription cis-regulatory region binding"/>
    <property type="evidence" value="ECO:0007669"/>
    <property type="project" value="TreeGrafter"/>
</dbReference>
<dbReference type="GO" id="GO:0005634">
    <property type="term" value="C:nucleus"/>
    <property type="evidence" value="ECO:0007669"/>
    <property type="project" value="UniProtKB-SubCell"/>
</dbReference>
<dbReference type="AlphaFoldDB" id="A0A9P8RKB5"/>
<keyword evidence="3" id="KW-0238">DNA-binding</keyword>
<dbReference type="InterPro" id="IPR051089">
    <property type="entry name" value="prtT"/>
</dbReference>
<evidence type="ECO:0000256" key="1">
    <source>
        <dbReference type="ARBA" id="ARBA00004123"/>
    </source>
</evidence>
<dbReference type="GO" id="GO:0000981">
    <property type="term" value="F:DNA-binding transcription factor activity, RNA polymerase II-specific"/>
    <property type="evidence" value="ECO:0007669"/>
    <property type="project" value="TreeGrafter"/>
</dbReference>
<dbReference type="PANTHER" id="PTHR31845:SF17">
    <property type="entry name" value="ZN(II)2CYS6 TRANSCRIPTION FACTOR (EUROFUNG)"/>
    <property type="match status" value="1"/>
</dbReference>
<dbReference type="RefSeq" id="XP_045952382.1">
    <property type="nucleotide sequence ID" value="XM_046108239.1"/>
</dbReference>
<evidence type="ECO:0008006" key="8">
    <source>
        <dbReference type="Google" id="ProtNLM"/>
    </source>
</evidence>
<keyword evidence="4" id="KW-0804">Transcription</keyword>
<keyword evidence="2" id="KW-0805">Transcription regulation</keyword>
<evidence type="ECO:0000256" key="2">
    <source>
        <dbReference type="ARBA" id="ARBA00023015"/>
    </source>
</evidence>
<evidence type="ECO:0000313" key="6">
    <source>
        <dbReference type="EMBL" id="KAH6645868.1"/>
    </source>
</evidence>
<gene>
    <name evidence="6" type="ORF">BKA67DRAFT_663747</name>
</gene>
<evidence type="ECO:0000256" key="5">
    <source>
        <dbReference type="ARBA" id="ARBA00023242"/>
    </source>
</evidence>
<evidence type="ECO:0000256" key="3">
    <source>
        <dbReference type="ARBA" id="ARBA00023125"/>
    </source>
</evidence>
<organism evidence="6 7">
    <name type="scientific">Truncatella angustata</name>
    <dbReference type="NCBI Taxonomy" id="152316"/>
    <lineage>
        <taxon>Eukaryota</taxon>
        <taxon>Fungi</taxon>
        <taxon>Dikarya</taxon>
        <taxon>Ascomycota</taxon>
        <taxon>Pezizomycotina</taxon>
        <taxon>Sordariomycetes</taxon>
        <taxon>Xylariomycetidae</taxon>
        <taxon>Amphisphaeriales</taxon>
        <taxon>Sporocadaceae</taxon>
        <taxon>Truncatella</taxon>
    </lineage>
</organism>
<keyword evidence="7" id="KW-1185">Reference proteome</keyword>
<reference evidence="6" key="1">
    <citation type="journal article" date="2021" name="Nat. Commun.">
        <title>Genetic determinants of endophytism in the Arabidopsis root mycobiome.</title>
        <authorList>
            <person name="Mesny F."/>
            <person name="Miyauchi S."/>
            <person name="Thiergart T."/>
            <person name="Pickel B."/>
            <person name="Atanasova L."/>
            <person name="Karlsson M."/>
            <person name="Huettel B."/>
            <person name="Barry K.W."/>
            <person name="Haridas S."/>
            <person name="Chen C."/>
            <person name="Bauer D."/>
            <person name="Andreopoulos W."/>
            <person name="Pangilinan J."/>
            <person name="LaButti K."/>
            <person name="Riley R."/>
            <person name="Lipzen A."/>
            <person name="Clum A."/>
            <person name="Drula E."/>
            <person name="Henrissat B."/>
            <person name="Kohler A."/>
            <person name="Grigoriev I.V."/>
            <person name="Martin F.M."/>
            <person name="Hacquard S."/>
        </authorList>
    </citation>
    <scope>NUCLEOTIDE SEQUENCE</scope>
    <source>
        <strain evidence="6">MPI-SDFR-AT-0073</strain>
    </source>
</reference>
<proteinExistence type="predicted"/>
<sequence>MNAGGNDKVTLLEQRLDSVESELRAEIQALQRTIELVRPVIPSKVVQESNGDDSDLVSRHIVTEEQWHDLRTFFDENCTSVIAFMDDQLYPAGDTVRRHVLLSTVICLVASRAIMPEKYQLLLEEADDIVKRTFQGPTPDLSTTKALMLLTAWTGRSRLWGYVASIAAELKLNTAVLQLGDNTVHQTEESVDHARTWLSLCCFDLAINLNRPFVINRMRDYLPYVKNLLVSPFTRPVDHRIAAYVESFAIAADTKAQLQTTKLHVTPLPQDVTSLLDNANGKIDRWFYDINNTINPLYQTFHGRQDRNRFLVPYSFLKIYINGFALYGTISDSNPPDLKRRKYLQQALDNAILVIKTQYDSHALRKGLRYTMDYSGITSYYAINFLFKAMNAAHHYLNYSMVFPTLNQAAEMFEQAGAVEAAIDIRREQDKLALLTNTVLSPEVLEHGNLDKDANALFDIPSFWDEANWDDAFPEMNVYTLD</sequence>
<dbReference type="OrthoDB" id="4454541at2759"/>
<dbReference type="EMBL" id="JAGPXC010000010">
    <property type="protein sequence ID" value="KAH6645868.1"/>
    <property type="molecule type" value="Genomic_DNA"/>
</dbReference>
<evidence type="ECO:0000256" key="4">
    <source>
        <dbReference type="ARBA" id="ARBA00023163"/>
    </source>
</evidence>
<comment type="caution">
    <text evidence="6">The sequence shown here is derived from an EMBL/GenBank/DDBJ whole genome shotgun (WGS) entry which is preliminary data.</text>
</comment>
<dbReference type="CDD" id="cd12148">
    <property type="entry name" value="fungal_TF_MHR"/>
    <property type="match status" value="1"/>
</dbReference>
<comment type="subcellular location">
    <subcellularLocation>
        <location evidence="1">Nucleus</location>
    </subcellularLocation>
</comment>
<dbReference type="PANTHER" id="PTHR31845">
    <property type="entry name" value="FINGER DOMAIN PROTEIN, PUTATIVE-RELATED"/>
    <property type="match status" value="1"/>
</dbReference>
<dbReference type="GeneID" id="70137130"/>
<accession>A0A9P8RKB5</accession>
<name>A0A9P8RKB5_9PEZI</name>
<keyword evidence="5" id="KW-0539">Nucleus</keyword>